<sequence>MSSTKACSCGQEIIHSNFPRSSKRERGPSFPKMPLKRLANDDWVGHVIFDTFIQPSGDILGDTARKIWRWRDWSMNLPGGGLREDW</sequence>
<reference evidence="1 2" key="1">
    <citation type="submission" date="2021-06" db="EMBL/GenBank/DDBJ databases">
        <title>Caerostris extrusa draft genome.</title>
        <authorList>
            <person name="Kono N."/>
            <person name="Arakawa K."/>
        </authorList>
    </citation>
    <scope>NUCLEOTIDE SEQUENCE [LARGE SCALE GENOMIC DNA]</scope>
</reference>
<gene>
    <name evidence="1" type="ORF">CEXT_331791</name>
</gene>
<dbReference type="EMBL" id="BPLR01007459">
    <property type="protein sequence ID" value="GIY17068.1"/>
    <property type="molecule type" value="Genomic_DNA"/>
</dbReference>
<dbReference type="AlphaFoldDB" id="A0AAV4R574"/>
<dbReference type="Proteomes" id="UP001054945">
    <property type="component" value="Unassembled WGS sequence"/>
</dbReference>
<organism evidence="1 2">
    <name type="scientific">Caerostris extrusa</name>
    <name type="common">Bark spider</name>
    <name type="synonym">Caerostris bankana</name>
    <dbReference type="NCBI Taxonomy" id="172846"/>
    <lineage>
        <taxon>Eukaryota</taxon>
        <taxon>Metazoa</taxon>
        <taxon>Ecdysozoa</taxon>
        <taxon>Arthropoda</taxon>
        <taxon>Chelicerata</taxon>
        <taxon>Arachnida</taxon>
        <taxon>Araneae</taxon>
        <taxon>Araneomorphae</taxon>
        <taxon>Entelegynae</taxon>
        <taxon>Araneoidea</taxon>
        <taxon>Araneidae</taxon>
        <taxon>Caerostris</taxon>
    </lineage>
</organism>
<name>A0AAV4R574_CAEEX</name>
<comment type="caution">
    <text evidence="1">The sequence shown here is derived from an EMBL/GenBank/DDBJ whole genome shotgun (WGS) entry which is preliminary data.</text>
</comment>
<protein>
    <submittedName>
        <fullName evidence="1">Uncharacterized protein</fullName>
    </submittedName>
</protein>
<evidence type="ECO:0000313" key="1">
    <source>
        <dbReference type="EMBL" id="GIY17068.1"/>
    </source>
</evidence>
<evidence type="ECO:0000313" key="2">
    <source>
        <dbReference type="Proteomes" id="UP001054945"/>
    </source>
</evidence>
<accession>A0AAV4R574</accession>
<keyword evidence="2" id="KW-1185">Reference proteome</keyword>
<proteinExistence type="predicted"/>